<comment type="similarity">
    <text evidence="2">Belongs to the AB hydrolase superfamily. LDAH family.</text>
</comment>
<dbReference type="InterPro" id="IPR029058">
    <property type="entry name" value="AB_hydrolase_fold"/>
</dbReference>
<dbReference type="RefSeq" id="XP_018733596.1">
    <property type="nucleotide sequence ID" value="XM_018880957.1"/>
</dbReference>
<dbReference type="OrthoDB" id="448051at2759"/>
<comment type="subcellular location">
    <subcellularLocation>
        <location evidence="1">Lipid droplet</location>
    </subcellularLocation>
</comment>
<dbReference type="KEGG" id="slb:AWJ20_3917"/>
<dbReference type="GO" id="GO:0016298">
    <property type="term" value="F:lipase activity"/>
    <property type="evidence" value="ECO:0007669"/>
    <property type="project" value="InterPro"/>
</dbReference>
<dbReference type="AlphaFoldDB" id="A0A167C1W7"/>
<dbReference type="SUPFAM" id="SSF53474">
    <property type="entry name" value="alpha/beta-Hydrolases"/>
    <property type="match status" value="1"/>
</dbReference>
<protein>
    <recommendedName>
        <fullName evidence="7">Lipid droplet-associated hydrolase</fullName>
    </recommendedName>
</protein>
<keyword evidence="3" id="KW-0551">Lipid droplet</keyword>
<dbReference type="InterPro" id="IPR019363">
    <property type="entry name" value="LDAH"/>
</dbReference>
<dbReference type="Gene3D" id="3.40.50.1820">
    <property type="entry name" value="alpha/beta hydrolase"/>
    <property type="match status" value="1"/>
</dbReference>
<gene>
    <name evidence="5" type="ORF">AWJ20_3917</name>
</gene>
<evidence type="ECO:0000313" key="6">
    <source>
        <dbReference type="Proteomes" id="UP000189580"/>
    </source>
</evidence>
<organism evidence="5 6">
    <name type="scientific">Sugiyamaella lignohabitans</name>
    <dbReference type="NCBI Taxonomy" id="796027"/>
    <lineage>
        <taxon>Eukaryota</taxon>
        <taxon>Fungi</taxon>
        <taxon>Dikarya</taxon>
        <taxon>Ascomycota</taxon>
        <taxon>Saccharomycotina</taxon>
        <taxon>Dipodascomycetes</taxon>
        <taxon>Dipodascales</taxon>
        <taxon>Trichomonascaceae</taxon>
        <taxon>Sugiyamaella</taxon>
    </lineage>
</organism>
<evidence type="ECO:0000256" key="2">
    <source>
        <dbReference type="ARBA" id="ARBA00008300"/>
    </source>
</evidence>
<dbReference type="PANTHER" id="PTHR13390:SF0">
    <property type="entry name" value="LIPID DROPLET-ASSOCIATED HYDROLASE"/>
    <property type="match status" value="1"/>
</dbReference>
<dbReference type="Proteomes" id="UP000189580">
    <property type="component" value="Chromosome c"/>
</dbReference>
<dbReference type="Pfam" id="PF10230">
    <property type="entry name" value="LIDHydrolase"/>
    <property type="match status" value="1"/>
</dbReference>
<evidence type="ECO:0000256" key="3">
    <source>
        <dbReference type="ARBA" id="ARBA00022677"/>
    </source>
</evidence>
<keyword evidence="4" id="KW-0378">Hydrolase</keyword>
<evidence type="ECO:0000256" key="1">
    <source>
        <dbReference type="ARBA" id="ARBA00004502"/>
    </source>
</evidence>
<proteinExistence type="inferred from homology"/>
<reference evidence="5 6" key="1">
    <citation type="submission" date="2016-02" db="EMBL/GenBank/DDBJ databases">
        <title>Complete genome sequence and transcriptome regulation of the pentose utilising yeast Sugiyamaella lignohabitans.</title>
        <authorList>
            <person name="Bellasio M."/>
            <person name="Peymann A."/>
            <person name="Valli M."/>
            <person name="Sipitzky M."/>
            <person name="Graf A."/>
            <person name="Sauer M."/>
            <person name="Marx H."/>
            <person name="Mattanovich D."/>
        </authorList>
    </citation>
    <scope>NUCLEOTIDE SEQUENCE [LARGE SCALE GENOMIC DNA]</scope>
    <source>
        <strain evidence="5 6">CBS 10342</strain>
    </source>
</reference>
<evidence type="ECO:0000256" key="4">
    <source>
        <dbReference type="ARBA" id="ARBA00022801"/>
    </source>
</evidence>
<accession>A0A167C1W7</accession>
<dbReference type="GeneID" id="30035991"/>
<name>A0A167C1W7_9ASCO</name>
<evidence type="ECO:0008006" key="7">
    <source>
        <dbReference type="Google" id="ProtNLM"/>
    </source>
</evidence>
<sequence length="338" mass="37127">MGVIILDGTQLEEPVSAYHIPGDKGGPLFILIPGNPGVCQYYSEYLDELKGLLPSYEFLCASHRGMDALLNPKGSVGKTTPYKLTDQVEHLCNVLEWATARATSSDPRDVIIMGHSMGAWLLQRVLVRFANSPKIRFKMAGLLTPTIRDLAGSPKGVKLSWILDTVTQYPGYVMARTVQALYKTLPNFAFGYAIKLGLGGWSSTPSHAIVSTIAMLSRPSILVQVGQLAADEISHIKSDLPEFWDASIATDRGFAIWAYFAQNDPWVSDTTRDEIISEHSHLPSVHFDIAKGDPEDAIAHSFCLRQSSRFARITAYRISITPGLEPTKPQPPTISSQL</sequence>
<keyword evidence="6" id="KW-1185">Reference proteome</keyword>
<dbReference type="GO" id="GO:0019915">
    <property type="term" value="P:lipid storage"/>
    <property type="evidence" value="ECO:0007669"/>
    <property type="project" value="InterPro"/>
</dbReference>
<dbReference type="PANTHER" id="PTHR13390">
    <property type="entry name" value="LIPASE"/>
    <property type="match status" value="1"/>
</dbReference>
<dbReference type="GO" id="GO:0005811">
    <property type="term" value="C:lipid droplet"/>
    <property type="evidence" value="ECO:0007669"/>
    <property type="project" value="UniProtKB-SubCell"/>
</dbReference>
<evidence type="ECO:0000313" key="5">
    <source>
        <dbReference type="EMBL" id="ANB11119.1"/>
    </source>
</evidence>
<dbReference type="EMBL" id="CP014500">
    <property type="protein sequence ID" value="ANB11119.1"/>
    <property type="molecule type" value="Genomic_DNA"/>
</dbReference>